<gene>
    <name evidence="2" type="ORF">L211DRAFT_460396</name>
</gene>
<dbReference type="InParanoid" id="A0A3N4LI25"/>
<feature type="region of interest" description="Disordered" evidence="1">
    <location>
        <begin position="1"/>
        <end position="99"/>
    </location>
</feature>
<feature type="region of interest" description="Disordered" evidence="1">
    <location>
        <begin position="256"/>
        <end position="351"/>
    </location>
</feature>
<organism evidence="2 3">
    <name type="scientific">Terfezia boudieri ATCC MYA-4762</name>
    <dbReference type="NCBI Taxonomy" id="1051890"/>
    <lineage>
        <taxon>Eukaryota</taxon>
        <taxon>Fungi</taxon>
        <taxon>Dikarya</taxon>
        <taxon>Ascomycota</taxon>
        <taxon>Pezizomycotina</taxon>
        <taxon>Pezizomycetes</taxon>
        <taxon>Pezizales</taxon>
        <taxon>Pezizaceae</taxon>
        <taxon>Terfezia</taxon>
    </lineage>
</organism>
<evidence type="ECO:0000313" key="3">
    <source>
        <dbReference type="Proteomes" id="UP000267821"/>
    </source>
</evidence>
<dbReference type="OrthoDB" id="5386461at2759"/>
<dbReference type="Proteomes" id="UP000267821">
    <property type="component" value="Unassembled WGS sequence"/>
</dbReference>
<sequence>MIIVVDTGSHDCRAREEDFSSDGKGKERAKAKQIQDPLPFGQPPHPPATVRKSSLKQSRPRRDLLKANTKKQMLPEGKLPDEIIEQWAKEPPKSPGTEEKRITTVSMFIQQGQVTLGGDAEKIEILHDKPPTECQKTSVQDNPRPPVQLSRKKSTVAKVANCFHGIKSRYGSSTSKEANVARISGTMGMVNEITTAPRKERQPKPPSPSIGITAPSVVLTATAPGAISNQPVKPATRTASLKAFFRYFDEGRPVAVPRRAKSTPATSVKGEESQRSSGEGITRPTTAPPSIIRSPGPRQRTNTVENSGYASDGPPVVSGALRRRATGEHLNAPATLRSRKPATPKPPIVDKPLPKLPYTLFTFPAPTPPRSPLIKAVINPPQLQSQTQTTAEATSTPSPPTHKIIPWDELNRRLAMETQTSMGAQLRKSCISAGISHRRGRSADSGYTMSGSVPLSFGVSRPTTAVVQNVEVAINGFGMRSKLISVGKTGSQVPEQSTSVRDKAMLGRSVRRRS</sequence>
<reference evidence="2 3" key="1">
    <citation type="journal article" date="2018" name="Nat. Ecol. Evol.">
        <title>Pezizomycetes genomes reveal the molecular basis of ectomycorrhizal truffle lifestyle.</title>
        <authorList>
            <person name="Murat C."/>
            <person name="Payen T."/>
            <person name="Noel B."/>
            <person name="Kuo A."/>
            <person name="Morin E."/>
            <person name="Chen J."/>
            <person name="Kohler A."/>
            <person name="Krizsan K."/>
            <person name="Balestrini R."/>
            <person name="Da Silva C."/>
            <person name="Montanini B."/>
            <person name="Hainaut M."/>
            <person name="Levati E."/>
            <person name="Barry K.W."/>
            <person name="Belfiori B."/>
            <person name="Cichocki N."/>
            <person name="Clum A."/>
            <person name="Dockter R.B."/>
            <person name="Fauchery L."/>
            <person name="Guy J."/>
            <person name="Iotti M."/>
            <person name="Le Tacon F."/>
            <person name="Lindquist E.A."/>
            <person name="Lipzen A."/>
            <person name="Malagnac F."/>
            <person name="Mello A."/>
            <person name="Molinier V."/>
            <person name="Miyauchi S."/>
            <person name="Poulain J."/>
            <person name="Riccioni C."/>
            <person name="Rubini A."/>
            <person name="Sitrit Y."/>
            <person name="Splivallo R."/>
            <person name="Traeger S."/>
            <person name="Wang M."/>
            <person name="Zifcakova L."/>
            <person name="Wipf D."/>
            <person name="Zambonelli A."/>
            <person name="Paolocci F."/>
            <person name="Nowrousian M."/>
            <person name="Ottonello S."/>
            <person name="Baldrian P."/>
            <person name="Spatafora J.W."/>
            <person name="Henrissat B."/>
            <person name="Nagy L.G."/>
            <person name="Aury J.M."/>
            <person name="Wincker P."/>
            <person name="Grigoriev I.V."/>
            <person name="Bonfante P."/>
            <person name="Martin F.M."/>
        </authorList>
    </citation>
    <scope>NUCLEOTIDE SEQUENCE [LARGE SCALE GENOMIC DNA]</scope>
    <source>
        <strain evidence="2 3">ATCC MYA-4762</strain>
    </source>
</reference>
<feature type="compositionally biased region" description="Polar residues" evidence="1">
    <location>
        <begin position="488"/>
        <end position="499"/>
    </location>
</feature>
<feature type="compositionally biased region" description="Polar residues" evidence="1">
    <location>
        <begin position="299"/>
        <end position="309"/>
    </location>
</feature>
<evidence type="ECO:0000256" key="1">
    <source>
        <dbReference type="SAM" id="MobiDB-lite"/>
    </source>
</evidence>
<feature type="region of interest" description="Disordered" evidence="1">
    <location>
        <begin position="487"/>
        <end position="514"/>
    </location>
</feature>
<name>A0A3N4LI25_9PEZI</name>
<accession>A0A3N4LI25</accession>
<feature type="region of interest" description="Disordered" evidence="1">
    <location>
        <begin position="383"/>
        <end position="404"/>
    </location>
</feature>
<evidence type="ECO:0000313" key="2">
    <source>
        <dbReference type="EMBL" id="RPB21092.1"/>
    </source>
</evidence>
<feature type="compositionally biased region" description="Basic and acidic residues" evidence="1">
    <location>
        <begin position="8"/>
        <end position="30"/>
    </location>
</feature>
<feature type="region of interest" description="Disordered" evidence="1">
    <location>
        <begin position="129"/>
        <end position="153"/>
    </location>
</feature>
<proteinExistence type="predicted"/>
<feature type="compositionally biased region" description="Basic and acidic residues" evidence="1">
    <location>
        <begin position="87"/>
        <end position="99"/>
    </location>
</feature>
<keyword evidence="3" id="KW-1185">Reference proteome</keyword>
<feature type="compositionally biased region" description="Low complexity" evidence="1">
    <location>
        <begin position="384"/>
        <end position="396"/>
    </location>
</feature>
<dbReference type="EMBL" id="ML121564">
    <property type="protein sequence ID" value="RPB21092.1"/>
    <property type="molecule type" value="Genomic_DNA"/>
</dbReference>
<dbReference type="AlphaFoldDB" id="A0A3N4LI25"/>
<protein>
    <submittedName>
        <fullName evidence="2">Uncharacterized protein</fullName>
    </submittedName>
</protein>
<feature type="compositionally biased region" description="Polar residues" evidence="1">
    <location>
        <begin position="275"/>
        <end position="285"/>
    </location>
</feature>